<evidence type="ECO:0000313" key="1">
    <source>
        <dbReference type="EMBL" id="QJW97993.1"/>
    </source>
</evidence>
<dbReference type="InterPro" id="IPR017850">
    <property type="entry name" value="Alkaline_phosphatase_core_sf"/>
</dbReference>
<dbReference type="PANTHER" id="PTHR43737">
    <property type="entry name" value="BLL7424 PROTEIN"/>
    <property type="match status" value="1"/>
</dbReference>
<dbReference type="EMBL" id="CP053452">
    <property type="protein sequence ID" value="QJW97993.1"/>
    <property type="molecule type" value="Genomic_DNA"/>
</dbReference>
<dbReference type="Proteomes" id="UP000503447">
    <property type="component" value="Chromosome"/>
</dbReference>
<dbReference type="Pfam" id="PF07394">
    <property type="entry name" value="DUF1501"/>
    <property type="match status" value="1"/>
</dbReference>
<dbReference type="RefSeq" id="WP_171473266.1">
    <property type="nucleotide sequence ID" value="NZ_CP053452.2"/>
</dbReference>
<proteinExistence type="predicted"/>
<keyword evidence="2" id="KW-1185">Reference proteome</keyword>
<reference evidence="2" key="1">
    <citation type="submission" date="2020-05" db="EMBL/GenBank/DDBJ databases">
        <title>Frigoriglobus tundricola gen. nov., sp. nov., a psychrotolerant cellulolytic planctomycete of the family Gemmataceae with two divergent copies of 16S rRNA gene.</title>
        <authorList>
            <person name="Kulichevskaya I.S."/>
            <person name="Ivanova A.A."/>
            <person name="Naumoff D.G."/>
            <person name="Beletsky A.V."/>
            <person name="Rijpstra W.I.C."/>
            <person name="Sinninghe Damste J.S."/>
            <person name="Mardanov A.V."/>
            <person name="Ravin N.V."/>
            <person name="Dedysh S.N."/>
        </authorList>
    </citation>
    <scope>NUCLEOTIDE SEQUENCE [LARGE SCALE GENOMIC DNA]</scope>
    <source>
        <strain evidence="2">PL17</strain>
    </source>
</reference>
<name>A0A6M5YXR3_9BACT</name>
<dbReference type="AlphaFoldDB" id="A0A6M5YXR3"/>
<dbReference type="InterPro" id="IPR010869">
    <property type="entry name" value="DUF1501"/>
</dbReference>
<sequence>MTSQRGLAAGRPIGRRRFLADLGMGFTGTALSAMLFEDGVARELPAAEATKAPARSVIWLFMVGGASHIETFDPKPALTKYADKTIAETPFEHVVREPRVTKNFRKFAGEARLGTKILRPQVGFRKRGRCGTEVCDWFPHIGDCVDDMAVVRSLWTTDFSHTAQALAHTGRIIIDGREPCLGSWAHYGLGTLNRDLPKFVVMGRPPSDFGGGYTSHQASYLGPEHDGVPVAVEPDRAVPYPPQGAGLTKEAQATEFELVGELNRLAAVEYPSDPVLRARIRSYELAFRMQSSFPDIVKLADEAEKTKALYGLDDPVTAPMGRQCLVARKLVERGVRFVQIYHGGAADDDNGLWDSHQELRKNTARRCREVDRPVAGLLKDLKQRGLLDSTLVVWATEFGRTPNVEPRPDGERDTEELRGRDHHIYGFSAWLAGGGIKGGVVHGATDELGFHAVENRHYVADLHATVLRQLGLDPQSLEVPGRKRLELERGRPIGEIIA</sequence>
<dbReference type="InterPro" id="IPR006311">
    <property type="entry name" value="TAT_signal"/>
</dbReference>
<dbReference type="PROSITE" id="PS51318">
    <property type="entry name" value="TAT"/>
    <property type="match status" value="1"/>
</dbReference>
<evidence type="ECO:0000313" key="2">
    <source>
        <dbReference type="Proteomes" id="UP000503447"/>
    </source>
</evidence>
<protein>
    <submittedName>
        <fullName evidence="1">Uncharacterized DUF1501 protein, type 1</fullName>
    </submittedName>
</protein>
<dbReference type="KEGG" id="ftj:FTUN_5573"/>
<gene>
    <name evidence="1" type="ORF">FTUN_5573</name>
</gene>
<dbReference type="PANTHER" id="PTHR43737:SF1">
    <property type="entry name" value="DUF1501 DOMAIN-CONTAINING PROTEIN"/>
    <property type="match status" value="1"/>
</dbReference>
<organism evidence="1 2">
    <name type="scientific">Frigoriglobus tundricola</name>
    <dbReference type="NCBI Taxonomy" id="2774151"/>
    <lineage>
        <taxon>Bacteria</taxon>
        <taxon>Pseudomonadati</taxon>
        <taxon>Planctomycetota</taxon>
        <taxon>Planctomycetia</taxon>
        <taxon>Gemmatales</taxon>
        <taxon>Gemmataceae</taxon>
        <taxon>Frigoriglobus</taxon>
    </lineage>
</organism>
<dbReference type="SUPFAM" id="SSF53649">
    <property type="entry name" value="Alkaline phosphatase-like"/>
    <property type="match status" value="1"/>
</dbReference>
<accession>A0A6M5YXR3</accession>